<dbReference type="AlphaFoldDB" id="A0A2N3LAL5"/>
<evidence type="ECO:0000313" key="1">
    <source>
        <dbReference type="EMBL" id="PKR59865.1"/>
    </source>
</evidence>
<organism evidence="1 2">
    <name type="scientific">Thalassospira lohafexi</name>
    <dbReference type="NCBI Taxonomy" id="744227"/>
    <lineage>
        <taxon>Bacteria</taxon>
        <taxon>Pseudomonadati</taxon>
        <taxon>Pseudomonadota</taxon>
        <taxon>Alphaproteobacteria</taxon>
        <taxon>Rhodospirillales</taxon>
        <taxon>Thalassospiraceae</taxon>
        <taxon>Thalassospira</taxon>
    </lineage>
</organism>
<keyword evidence="2" id="KW-1185">Reference proteome</keyword>
<gene>
    <name evidence="1" type="ORF">COO92_00355</name>
</gene>
<evidence type="ECO:0000313" key="2">
    <source>
        <dbReference type="Proteomes" id="UP000233332"/>
    </source>
</evidence>
<name>A0A2N3LAL5_9PROT</name>
<sequence length="95" mass="10050">MSNLDKLIAQSKKAYVEIATAYDAADINQKIALSESVQKAQSALVALQTANLAQSVTVTDADLAEMSRLRAKINNAAELQSAITGIIGLVSKFLV</sequence>
<comment type="caution">
    <text evidence="1">The sequence shown here is derived from an EMBL/GenBank/DDBJ whole genome shotgun (WGS) entry which is preliminary data.</text>
</comment>
<reference evidence="1 2" key="1">
    <citation type="submission" date="2017-09" db="EMBL/GenBank/DDBJ databases">
        <title>Biodiversity and function of Thalassospira species in the particle-attached aromatic-hydrocarbon-degrading consortia from the surface seawater of the China South Sea.</title>
        <authorList>
            <person name="Dong C."/>
            <person name="Lai Q."/>
            <person name="Shao Z."/>
        </authorList>
    </citation>
    <scope>NUCLEOTIDE SEQUENCE [LARGE SCALE GENOMIC DNA]</scope>
    <source>
        <strain evidence="1 2">139Z-12</strain>
    </source>
</reference>
<accession>A0A2N3LAL5</accession>
<dbReference type="EMBL" id="NXGX01000001">
    <property type="protein sequence ID" value="PKR59865.1"/>
    <property type="molecule type" value="Genomic_DNA"/>
</dbReference>
<proteinExistence type="predicted"/>
<dbReference type="Proteomes" id="UP000233332">
    <property type="component" value="Unassembled WGS sequence"/>
</dbReference>
<protein>
    <submittedName>
        <fullName evidence="1">Uncharacterized protein</fullName>
    </submittedName>
</protein>
<dbReference type="RefSeq" id="WP_101298922.1">
    <property type="nucleotide sequence ID" value="NZ_NXGX01000001.1"/>
</dbReference>